<accession>K1X151</accession>
<dbReference type="OMA" id="RIRYIRA"/>
<feature type="region of interest" description="Disordered" evidence="1">
    <location>
        <begin position="187"/>
        <end position="226"/>
    </location>
</feature>
<dbReference type="HOGENOM" id="CLU_077747_0_0_1"/>
<dbReference type="OrthoDB" id="3557951at2759"/>
<feature type="compositionally biased region" description="Polar residues" evidence="1">
    <location>
        <begin position="204"/>
        <end position="217"/>
    </location>
</feature>
<feature type="compositionally biased region" description="Low complexity" evidence="1">
    <location>
        <begin position="187"/>
        <end position="203"/>
    </location>
</feature>
<proteinExistence type="predicted"/>
<protein>
    <recommendedName>
        <fullName evidence="2">Retrotransposon gag domain-containing protein</fullName>
    </recommendedName>
</protein>
<dbReference type="Pfam" id="PF03732">
    <property type="entry name" value="Retrotrans_gag"/>
    <property type="match status" value="1"/>
</dbReference>
<gene>
    <name evidence="3" type="ORF">MBM_03203</name>
</gene>
<evidence type="ECO:0000313" key="3">
    <source>
        <dbReference type="EMBL" id="EKD18961.1"/>
    </source>
</evidence>
<evidence type="ECO:0000259" key="2">
    <source>
        <dbReference type="Pfam" id="PF03732"/>
    </source>
</evidence>
<dbReference type="InParanoid" id="K1X151"/>
<evidence type="ECO:0000256" key="1">
    <source>
        <dbReference type="SAM" id="MobiDB-lite"/>
    </source>
</evidence>
<sequence>MSSHEDDGPSPLTRIAQLESLVEQLRMAPRQRKCVLPDPDKFNGTVQRWDTWLPLIKAKLLVDGEALSGPTAQFYYVYFNMEPAQDSGNWDYNTLLDQLALAYDNPNKIQKAEDKLLACKQGTDALHIYVSRFERLLHAARCQTWPDANKIIAFRNGLNSTIRTRLNGQLTLPTTYTEYVHVTQQLGRSFGPSGPSHGFSRSSAPSAPLQNRPRTSTGPPPGDPIDLSAVDRAQQLEQLQHANELGAIELIDAHEADQTQLLEDRYPTLQHAPHSTLDQREAWRKSNRCTRCGAIDHWIAGCTFLPAKPLTKKRVLWDPFSDRPVRENEGLSEFDSDEREEILAEWNASGGYDADPDDYRDL</sequence>
<dbReference type="eggNOG" id="ENOG502T9YQ">
    <property type="taxonomic scope" value="Eukaryota"/>
</dbReference>
<dbReference type="Proteomes" id="UP000006753">
    <property type="component" value="Unassembled WGS sequence"/>
</dbReference>
<keyword evidence="4" id="KW-1185">Reference proteome</keyword>
<dbReference type="AlphaFoldDB" id="K1X151"/>
<feature type="domain" description="Retrotransposon gag" evidence="2">
    <location>
        <begin position="90"/>
        <end position="159"/>
    </location>
</feature>
<dbReference type="KEGG" id="mbe:MBM_03203"/>
<name>K1X151_MARBU</name>
<dbReference type="InterPro" id="IPR005162">
    <property type="entry name" value="Retrotrans_gag_dom"/>
</dbReference>
<evidence type="ECO:0000313" key="4">
    <source>
        <dbReference type="Proteomes" id="UP000006753"/>
    </source>
</evidence>
<organism evidence="3 4">
    <name type="scientific">Marssonina brunnea f. sp. multigermtubi (strain MB_m1)</name>
    <name type="common">Marssonina leaf spot fungus</name>
    <dbReference type="NCBI Taxonomy" id="1072389"/>
    <lineage>
        <taxon>Eukaryota</taxon>
        <taxon>Fungi</taxon>
        <taxon>Dikarya</taxon>
        <taxon>Ascomycota</taxon>
        <taxon>Pezizomycotina</taxon>
        <taxon>Leotiomycetes</taxon>
        <taxon>Helotiales</taxon>
        <taxon>Drepanopezizaceae</taxon>
        <taxon>Drepanopeziza</taxon>
    </lineage>
</organism>
<dbReference type="EMBL" id="JH921432">
    <property type="protein sequence ID" value="EKD18961.1"/>
    <property type="molecule type" value="Genomic_DNA"/>
</dbReference>
<reference evidence="3 4" key="1">
    <citation type="journal article" date="2012" name="BMC Genomics">
        <title>Sequencing the genome of Marssonina brunnea reveals fungus-poplar co-evolution.</title>
        <authorList>
            <person name="Zhu S."/>
            <person name="Cao Y.-Z."/>
            <person name="Jiang C."/>
            <person name="Tan B.-Y."/>
            <person name="Wang Z."/>
            <person name="Feng S."/>
            <person name="Zhang L."/>
            <person name="Su X.-H."/>
            <person name="Brejova B."/>
            <person name="Vinar T."/>
            <person name="Xu M."/>
            <person name="Wang M.-X."/>
            <person name="Zhang S.-G."/>
            <person name="Huang M.-R."/>
            <person name="Wu R."/>
            <person name="Zhou Y."/>
        </authorList>
    </citation>
    <scope>NUCLEOTIDE SEQUENCE [LARGE SCALE GENOMIC DNA]</scope>
    <source>
        <strain evidence="3 4">MB_m1</strain>
    </source>
</reference>